<reference evidence="1" key="1">
    <citation type="submission" date="2013-11" db="EMBL/GenBank/DDBJ databases">
        <authorList>
            <person name="Thropp P.A."/>
            <person name="Correa S.M."/>
            <person name="Garb J.E."/>
            <person name="Binford G.J."/>
        </authorList>
    </citation>
    <scope>NUCLEOTIDE SEQUENCE</scope>
    <source>
        <tissue evidence="1">Venom gland</tissue>
    </source>
</reference>
<protein>
    <submittedName>
        <fullName evidence="1">Venom peptide U2-SYTX-Sth1a</fullName>
    </submittedName>
</protein>
<name>A0A0A0V6Z6_SCYTH</name>
<organism evidence="1">
    <name type="scientific">Scytodes thoracica</name>
    <name type="common">Spitting spider</name>
    <name type="synonym">Aranea thoracica</name>
    <dbReference type="NCBI Taxonomy" id="1112478"/>
    <lineage>
        <taxon>Eukaryota</taxon>
        <taxon>Metazoa</taxon>
        <taxon>Ecdysozoa</taxon>
        <taxon>Arthropoda</taxon>
        <taxon>Chelicerata</taxon>
        <taxon>Arachnida</taxon>
        <taxon>Araneae</taxon>
        <taxon>Araneomorphae</taxon>
        <taxon>Haplogynae</taxon>
        <taxon>Scytodoidea</taxon>
        <taxon>Scytodidae</taxon>
        <taxon>Scytodes</taxon>
    </lineage>
</organism>
<proteinExistence type="evidence at transcript level"/>
<dbReference type="AlphaFoldDB" id="A0A0A0V6Z6"/>
<reference evidence="1" key="2">
    <citation type="journal article" date="2014" name="J. Proteome Res.">
        <title>Spit and venom from scytodes spiders: a diverse and distinct cocktail.</title>
        <authorList>
            <person name="Zobel-Thropp P.A."/>
            <person name="Correa S.M."/>
            <person name="Garb J.E."/>
            <person name="Binford G.J."/>
        </authorList>
    </citation>
    <scope>NUCLEOTIDE SEQUENCE</scope>
    <source>
        <tissue evidence="1">Venom gland</tissue>
    </source>
</reference>
<evidence type="ECO:0000313" key="1">
    <source>
        <dbReference type="EMBL" id="AIW62405.1"/>
    </source>
</evidence>
<dbReference type="EMBL" id="KF860392">
    <property type="protein sequence ID" value="AIW62405.1"/>
    <property type="molecule type" value="mRNA"/>
</dbReference>
<sequence length="47" mass="5618">MHDLYMRGAIIPKRKRRCTPIDWHVDCPLVEDMSKNYPECCPRPNCK</sequence>
<accession>A0A0A0V6Z6</accession>